<reference evidence="4" key="1">
    <citation type="submission" date="2023-03" db="EMBL/GenBank/DDBJ databases">
        <title>Chitinimonas shenzhenensis gen. nov., sp. nov., a novel member of family Burkholderiaceae isolated from activated sludge collected in Shen Zhen, China.</title>
        <authorList>
            <person name="Wang X."/>
        </authorList>
    </citation>
    <scope>NUCLEOTIDE SEQUENCE</scope>
    <source>
        <strain evidence="4">DQS-5</strain>
    </source>
</reference>
<dbReference type="Gene3D" id="3.40.190.10">
    <property type="entry name" value="Periplasmic binding protein-like II"/>
    <property type="match status" value="2"/>
</dbReference>
<comment type="caution">
    <text evidence="4">The sequence shown here is derived from an EMBL/GenBank/DDBJ whole genome shotgun (WGS) entry which is preliminary data.</text>
</comment>
<sequence length="269" mass="30309">MRRLFCASVACAWLCLNVAAAKETVVLFGDDAYPPYAYVEGNEYRGIYVDLLRKAAQRMPDYLIELQPVPWKRGLMSLEQGKIFALFPPYVRKERSYIESYSTRLGTESVVVFCRKDALTKPRLHWPADFSDLKLGINAGFALSDKLVSARKAGQVQVIEAKGNEANVLALTSRSIDCYINDRASVLWTINRLRHRVGVRDAINSLDIESVATLSNEPAHIAYTANDGGRFSFRQDFVLKFDRVLQQLILDGEFDRITARYVGQASADN</sequence>
<dbReference type="PANTHER" id="PTHR35936:SF25">
    <property type="entry name" value="ABC TRANSPORTER SUBSTRATE-BINDING PROTEIN"/>
    <property type="match status" value="1"/>
</dbReference>
<evidence type="ECO:0000313" key="5">
    <source>
        <dbReference type="Proteomes" id="UP001172778"/>
    </source>
</evidence>
<organism evidence="4 5">
    <name type="scientific">Parachitinimonas caeni</name>
    <dbReference type="NCBI Taxonomy" id="3031301"/>
    <lineage>
        <taxon>Bacteria</taxon>
        <taxon>Pseudomonadati</taxon>
        <taxon>Pseudomonadota</taxon>
        <taxon>Betaproteobacteria</taxon>
        <taxon>Neisseriales</taxon>
        <taxon>Chitinibacteraceae</taxon>
        <taxon>Parachitinimonas</taxon>
    </lineage>
</organism>
<dbReference type="Pfam" id="PF00497">
    <property type="entry name" value="SBP_bac_3"/>
    <property type="match status" value="1"/>
</dbReference>
<keyword evidence="5" id="KW-1185">Reference proteome</keyword>
<dbReference type="PANTHER" id="PTHR35936">
    <property type="entry name" value="MEMBRANE-BOUND LYTIC MUREIN TRANSGLYCOSYLASE F"/>
    <property type="match status" value="1"/>
</dbReference>
<dbReference type="SMART" id="SM00062">
    <property type="entry name" value="PBPb"/>
    <property type="match status" value="1"/>
</dbReference>
<feature type="signal peptide" evidence="2">
    <location>
        <begin position="1"/>
        <end position="21"/>
    </location>
</feature>
<evidence type="ECO:0000259" key="3">
    <source>
        <dbReference type="SMART" id="SM00062"/>
    </source>
</evidence>
<evidence type="ECO:0000256" key="2">
    <source>
        <dbReference type="SAM" id="SignalP"/>
    </source>
</evidence>
<feature type="domain" description="Solute-binding protein family 3/N-terminal" evidence="3">
    <location>
        <begin position="25"/>
        <end position="265"/>
    </location>
</feature>
<feature type="chain" id="PRO_5047413261" evidence="2">
    <location>
        <begin position="22"/>
        <end position="269"/>
    </location>
</feature>
<dbReference type="SUPFAM" id="SSF53850">
    <property type="entry name" value="Periplasmic binding protein-like II"/>
    <property type="match status" value="1"/>
</dbReference>
<keyword evidence="1 2" id="KW-0732">Signal</keyword>
<evidence type="ECO:0000256" key="1">
    <source>
        <dbReference type="ARBA" id="ARBA00022729"/>
    </source>
</evidence>
<evidence type="ECO:0000313" key="4">
    <source>
        <dbReference type="EMBL" id="MDK2124298.1"/>
    </source>
</evidence>
<dbReference type="InterPro" id="IPR001638">
    <property type="entry name" value="Solute-binding_3/MltF_N"/>
</dbReference>
<dbReference type="EMBL" id="JARRAF010000008">
    <property type="protein sequence ID" value="MDK2124298.1"/>
    <property type="molecule type" value="Genomic_DNA"/>
</dbReference>
<proteinExistence type="predicted"/>
<dbReference type="RefSeq" id="WP_284100605.1">
    <property type="nucleotide sequence ID" value="NZ_JARRAF010000008.1"/>
</dbReference>
<gene>
    <name evidence="4" type="ORF">PZA18_09575</name>
</gene>
<name>A0ABT7DYZ6_9NEIS</name>
<dbReference type="Proteomes" id="UP001172778">
    <property type="component" value="Unassembled WGS sequence"/>
</dbReference>
<protein>
    <submittedName>
        <fullName evidence="4">Transporter substrate-binding domain-containing protein</fullName>
    </submittedName>
</protein>
<accession>A0ABT7DYZ6</accession>